<protein>
    <submittedName>
        <fullName evidence="1">DUF2750 domain-containing protein</fullName>
    </submittedName>
</protein>
<gene>
    <name evidence="1" type="ORF">ABHF33_09445</name>
</gene>
<dbReference type="InterPro" id="IPR021284">
    <property type="entry name" value="DUF2750"/>
</dbReference>
<organism evidence="1">
    <name type="scientific">Chitinibacter mangrovi</name>
    <dbReference type="NCBI Taxonomy" id="3153927"/>
    <lineage>
        <taxon>Bacteria</taxon>
        <taxon>Pseudomonadati</taxon>
        <taxon>Pseudomonadota</taxon>
        <taxon>Betaproteobacteria</taxon>
        <taxon>Neisseriales</taxon>
        <taxon>Chitinibacteraceae</taxon>
        <taxon>Chitinibacter</taxon>
    </lineage>
</organism>
<proteinExistence type="predicted"/>
<reference evidence="1" key="1">
    <citation type="submission" date="2024-05" db="EMBL/GenBank/DDBJ databases">
        <authorList>
            <person name="Yang L."/>
            <person name="Pan L."/>
        </authorList>
    </citation>
    <scope>NUCLEOTIDE SEQUENCE</scope>
    <source>
        <strain evidence="1">FCG-7</strain>
    </source>
</reference>
<dbReference type="RefSeq" id="WP_348943732.1">
    <property type="nucleotide sequence ID" value="NZ_CP157355.1"/>
</dbReference>
<dbReference type="KEGG" id="cmav:ABHF33_09445"/>
<dbReference type="Pfam" id="PF11042">
    <property type="entry name" value="DUF2750"/>
    <property type="match status" value="1"/>
</dbReference>
<evidence type="ECO:0000313" key="1">
    <source>
        <dbReference type="EMBL" id="XBL99302.1"/>
    </source>
</evidence>
<dbReference type="AlphaFoldDB" id="A0AAU7F6A7"/>
<sequence>MSTVEIEVANFYREVAQSQTIWSIKDDVGFPAPIGGKGKRAMPFWSSKARAAEEISNVPSFKGFEPVAIAWDVFAQQMLPGMERDGLLAGVNWSSIAAVSVDVTPSELQALVESARIKSH</sequence>
<dbReference type="EMBL" id="CP157355">
    <property type="protein sequence ID" value="XBL99302.1"/>
    <property type="molecule type" value="Genomic_DNA"/>
</dbReference>
<accession>A0AAU7F6A7</accession>
<name>A0AAU7F6A7_9NEIS</name>